<dbReference type="CDD" id="cd00082">
    <property type="entry name" value="HisKA"/>
    <property type="match status" value="1"/>
</dbReference>
<keyword evidence="18" id="KW-0346">Stress response</keyword>
<comment type="cofactor">
    <cofactor evidence="2">
        <name>Mn(2+)</name>
        <dbReference type="ChEBI" id="CHEBI:29035"/>
    </cofactor>
</comment>
<dbReference type="InterPro" id="IPR025291">
    <property type="entry name" value="DUF4153"/>
</dbReference>
<evidence type="ECO:0000256" key="20">
    <source>
        <dbReference type="ARBA" id="ARBA00023211"/>
    </source>
</evidence>
<feature type="transmembrane region" description="Helical" evidence="24">
    <location>
        <begin position="515"/>
        <end position="536"/>
    </location>
</feature>
<dbReference type="Pfam" id="PF00512">
    <property type="entry name" value="HisKA"/>
    <property type="match status" value="1"/>
</dbReference>
<evidence type="ECO:0000256" key="7">
    <source>
        <dbReference type="ARBA" id="ARBA00022553"/>
    </source>
</evidence>
<feature type="region of interest" description="Disordered" evidence="23">
    <location>
        <begin position="339"/>
        <end position="389"/>
    </location>
</feature>
<evidence type="ECO:0000256" key="3">
    <source>
        <dbReference type="ARBA" id="ARBA00001946"/>
    </source>
</evidence>
<dbReference type="Pfam" id="PF00672">
    <property type="entry name" value="HAMP"/>
    <property type="match status" value="1"/>
</dbReference>
<keyword evidence="9 24" id="KW-0812">Transmembrane</keyword>
<evidence type="ECO:0000256" key="2">
    <source>
        <dbReference type="ARBA" id="ARBA00001936"/>
    </source>
</evidence>
<gene>
    <name evidence="27" type="ORF">N803_11065</name>
</gene>
<feature type="domain" description="HAMP" evidence="26">
    <location>
        <begin position="62"/>
        <end position="114"/>
    </location>
</feature>
<dbReference type="Gene3D" id="3.30.565.10">
    <property type="entry name" value="Histidine kinase-like ATPase, C-terminal domain"/>
    <property type="match status" value="1"/>
</dbReference>
<comment type="subcellular location">
    <subcellularLocation>
        <location evidence="4">Cell membrane</location>
        <topology evidence="4">Multi-pass membrane protein</topology>
    </subcellularLocation>
</comment>
<evidence type="ECO:0000259" key="26">
    <source>
        <dbReference type="PROSITE" id="PS50885"/>
    </source>
</evidence>
<organism evidence="27 28">
    <name type="scientific">Knoellia subterranea KCTC 19937</name>
    <dbReference type="NCBI Taxonomy" id="1385521"/>
    <lineage>
        <taxon>Bacteria</taxon>
        <taxon>Bacillati</taxon>
        <taxon>Actinomycetota</taxon>
        <taxon>Actinomycetes</taxon>
        <taxon>Micrococcales</taxon>
        <taxon>Intrasporangiaceae</taxon>
        <taxon>Knoellia</taxon>
    </lineage>
</organism>
<dbReference type="SMART" id="SM00388">
    <property type="entry name" value="HisKA"/>
    <property type="match status" value="1"/>
</dbReference>
<dbReference type="InterPro" id="IPR005467">
    <property type="entry name" value="His_kinase_dom"/>
</dbReference>
<evidence type="ECO:0000313" key="27">
    <source>
        <dbReference type="EMBL" id="KGN38283.1"/>
    </source>
</evidence>
<keyword evidence="14" id="KW-0460">Magnesium</keyword>
<evidence type="ECO:0000256" key="18">
    <source>
        <dbReference type="ARBA" id="ARBA00023016"/>
    </source>
</evidence>
<dbReference type="eggNOG" id="COG2770">
    <property type="taxonomic scope" value="Bacteria"/>
</dbReference>
<feature type="transmembrane region" description="Helical" evidence="24">
    <location>
        <begin position="469"/>
        <end position="487"/>
    </location>
</feature>
<comment type="catalytic activity">
    <reaction evidence="1">
        <text>ATP + protein L-histidine = ADP + protein N-phospho-L-histidine.</text>
        <dbReference type="EC" id="2.7.13.3"/>
    </reaction>
</comment>
<dbReference type="PANTHER" id="PTHR44936:SF9">
    <property type="entry name" value="SENSOR PROTEIN CREC"/>
    <property type="match status" value="1"/>
</dbReference>
<dbReference type="InterPro" id="IPR036890">
    <property type="entry name" value="HATPase_C_sf"/>
</dbReference>
<feature type="transmembrane region" description="Helical" evidence="24">
    <location>
        <begin position="17"/>
        <end position="34"/>
    </location>
</feature>
<dbReference type="PROSITE" id="PS50885">
    <property type="entry name" value="HAMP"/>
    <property type="match status" value="1"/>
</dbReference>
<dbReference type="RefSeq" id="WP_035903866.1">
    <property type="nucleotide sequence ID" value="NZ_AVPK01000003.1"/>
</dbReference>
<dbReference type="Gene3D" id="6.10.340.10">
    <property type="match status" value="1"/>
</dbReference>
<feature type="transmembrane region" description="Helical" evidence="24">
    <location>
        <begin position="746"/>
        <end position="770"/>
    </location>
</feature>
<evidence type="ECO:0000256" key="6">
    <source>
        <dbReference type="ARBA" id="ARBA00022475"/>
    </source>
</evidence>
<evidence type="ECO:0000256" key="23">
    <source>
        <dbReference type="SAM" id="MobiDB-lite"/>
    </source>
</evidence>
<keyword evidence="28" id="KW-1185">Reference proteome</keyword>
<keyword evidence="15" id="KW-0904">Protein phosphatase</keyword>
<dbReference type="InterPro" id="IPR036097">
    <property type="entry name" value="HisK_dim/P_sf"/>
</dbReference>
<evidence type="ECO:0000256" key="22">
    <source>
        <dbReference type="ARBA" id="ARBA00041776"/>
    </source>
</evidence>
<feature type="transmembrane region" description="Helical" evidence="24">
    <location>
        <begin position="635"/>
        <end position="661"/>
    </location>
</feature>
<keyword evidence="19" id="KW-0843">Virulence</keyword>
<dbReference type="SUPFAM" id="SSF47384">
    <property type="entry name" value="Homodimeric domain of signal transducing histidine kinase"/>
    <property type="match status" value="1"/>
</dbReference>
<sequence length="897" mass="95254">MITDEPLERVGSIKVKLGLLVGATCIVAALFATIGDRAGMPLWLTLPVTVAAALLVTQWLARGMTAPLREMTQAASRMAAGDYGQRVSTASTDEVGELSRAFNAMASDLADADRQRRQLIATVSHELRTPLTAQRALLENLVDGVVQPDDAALRGALVQSERLSDLVGDLLDLSRIDAGVAPLRLEEVSVGEVLARAVREAELGSRPVTHVCRVLPEDLRVTADPARLAQLVANLLDNAARHSPAHGEIRLTATEFDDERWALEVSDDGPGIPADKAADVFRRFGTGDDSGGGTGLGLAIASWVCELHGGSIHVLPTPDCGRGARLRAVLPRHTTAHASVTAASESAPAGTPISSSTPSAARLPQPTREVTMTTTPAPPPAAAKPPGRATDTVTAVACPDVPPFTDQLFGRFWPESGLGPQPMLLIGALGLGLLASITLPDRRIGLAAGLVALLAAALILKSWRSPWTPWAMGCVAIGVGLASMTFLRAAEWIAVLSAMLAALLLATTVTRARSFVSIPLSAMSWVLAGLRGLPLLGRTLTATSKMPLLWPVLRTAAIASIGLVLFGGLFASGDAIFGSWAQSIVPDLRWDNIIARIFVFVFVAGVALAGAYLALNPPKIADLDVPRGAAVRHRWEWLVPLGVVIALFAAFLVAQATAMWGGHEYLRETTGLTYAEYVHQGFGQLTTATFLTLVVVGIATRKASQETASDRLVLRVALLTLCTLTLAVVASALYRMSLYQEAYGYTVLRVFVDGFELWLGLLIVFMMVAVVRLKGTWVPRAALLSGALFFLGFGLMNPDGWVATQNIERFHATGKLDTAYLDRLGVDATPAIIKGLDAKQAACVLSWDMERSHDLTDDVLEWNLGRSRAFGAAEGIDLQRDASFCSSFGGDVGSRTD</sequence>
<evidence type="ECO:0000256" key="21">
    <source>
        <dbReference type="ARBA" id="ARBA00040454"/>
    </source>
</evidence>
<evidence type="ECO:0000256" key="1">
    <source>
        <dbReference type="ARBA" id="ARBA00000085"/>
    </source>
</evidence>
<dbReference type="Pfam" id="PF13687">
    <property type="entry name" value="DUF4153"/>
    <property type="match status" value="1"/>
</dbReference>
<evidence type="ECO:0000256" key="11">
    <source>
        <dbReference type="ARBA" id="ARBA00022777"/>
    </source>
</evidence>
<feature type="transmembrane region" description="Helical" evidence="24">
    <location>
        <begin position="492"/>
        <end position="509"/>
    </location>
</feature>
<evidence type="ECO:0000256" key="15">
    <source>
        <dbReference type="ARBA" id="ARBA00022912"/>
    </source>
</evidence>
<dbReference type="AlphaFoldDB" id="A0A0A0JMB3"/>
<dbReference type="PRINTS" id="PR00344">
    <property type="entry name" value="BCTRLSENSOR"/>
</dbReference>
<feature type="transmembrane region" description="Helical" evidence="24">
    <location>
        <begin position="40"/>
        <end position="61"/>
    </location>
</feature>
<dbReference type="SMART" id="SM00387">
    <property type="entry name" value="HATPase_c"/>
    <property type="match status" value="1"/>
</dbReference>
<dbReference type="InterPro" id="IPR004358">
    <property type="entry name" value="Sig_transdc_His_kin-like_C"/>
</dbReference>
<keyword evidence="13" id="KW-0067">ATP-binding</keyword>
<keyword evidence="12" id="KW-0378">Hydrolase</keyword>
<dbReference type="CDD" id="cd00075">
    <property type="entry name" value="HATPase"/>
    <property type="match status" value="1"/>
</dbReference>
<reference evidence="27 28" key="1">
    <citation type="submission" date="2013-08" db="EMBL/GenBank/DDBJ databases">
        <title>The genome sequence of Knoellia subterranea.</title>
        <authorList>
            <person name="Zhu W."/>
            <person name="Wang G."/>
        </authorList>
    </citation>
    <scope>NUCLEOTIDE SEQUENCE [LARGE SCALE GENOMIC DNA]</scope>
    <source>
        <strain evidence="27 28">KCTC 19937</strain>
    </source>
</reference>
<dbReference type="STRING" id="1385521.N803_11065"/>
<dbReference type="eggNOG" id="COG2205">
    <property type="taxonomic scope" value="Bacteria"/>
</dbReference>
<accession>A0A0A0JMB3</accession>
<evidence type="ECO:0000256" key="24">
    <source>
        <dbReference type="SAM" id="Phobius"/>
    </source>
</evidence>
<evidence type="ECO:0000256" key="19">
    <source>
        <dbReference type="ARBA" id="ARBA00023026"/>
    </source>
</evidence>
<dbReference type="InterPro" id="IPR050980">
    <property type="entry name" value="2C_sensor_his_kinase"/>
</dbReference>
<keyword evidence="8" id="KW-0808">Transferase</keyword>
<feature type="transmembrane region" description="Helical" evidence="24">
    <location>
        <begin position="444"/>
        <end position="463"/>
    </location>
</feature>
<keyword evidence="16 24" id="KW-1133">Transmembrane helix</keyword>
<evidence type="ECO:0000256" key="13">
    <source>
        <dbReference type="ARBA" id="ARBA00022840"/>
    </source>
</evidence>
<keyword evidence="7" id="KW-0597">Phosphoprotein</keyword>
<dbReference type="CDD" id="cd06225">
    <property type="entry name" value="HAMP"/>
    <property type="match status" value="1"/>
</dbReference>
<dbReference type="PROSITE" id="PS50109">
    <property type="entry name" value="HIS_KIN"/>
    <property type="match status" value="1"/>
</dbReference>
<dbReference type="OrthoDB" id="9757990at2"/>
<protein>
    <recommendedName>
        <fullName evidence="21">Signal transduction histidine-protein kinase/phosphatase MprB</fullName>
        <ecNumber evidence="5">2.7.13.3</ecNumber>
    </recommendedName>
    <alternativeName>
        <fullName evidence="22">Mycobacterial persistence regulator B</fullName>
    </alternativeName>
</protein>
<evidence type="ECO:0000313" key="28">
    <source>
        <dbReference type="Proteomes" id="UP000030011"/>
    </source>
</evidence>
<proteinExistence type="predicted"/>
<evidence type="ECO:0000256" key="9">
    <source>
        <dbReference type="ARBA" id="ARBA00022692"/>
    </source>
</evidence>
<dbReference type="Proteomes" id="UP000030011">
    <property type="component" value="Unassembled WGS sequence"/>
</dbReference>
<name>A0A0A0JMB3_9MICO</name>
<dbReference type="SUPFAM" id="SSF158472">
    <property type="entry name" value="HAMP domain-like"/>
    <property type="match status" value="1"/>
</dbReference>
<dbReference type="GO" id="GO:0005524">
    <property type="term" value="F:ATP binding"/>
    <property type="evidence" value="ECO:0007669"/>
    <property type="project" value="UniProtKB-KW"/>
</dbReference>
<keyword evidence="10" id="KW-0547">Nucleotide-binding</keyword>
<dbReference type="PANTHER" id="PTHR44936">
    <property type="entry name" value="SENSOR PROTEIN CREC"/>
    <property type="match status" value="1"/>
</dbReference>
<feature type="transmembrane region" description="Helical" evidence="24">
    <location>
        <begin position="712"/>
        <end position="734"/>
    </location>
</feature>
<evidence type="ECO:0000259" key="25">
    <source>
        <dbReference type="PROSITE" id="PS50109"/>
    </source>
</evidence>
<dbReference type="EC" id="2.7.13.3" evidence="5"/>
<dbReference type="GO" id="GO:0000155">
    <property type="term" value="F:phosphorelay sensor kinase activity"/>
    <property type="evidence" value="ECO:0007669"/>
    <property type="project" value="InterPro"/>
</dbReference>
<dbReference type="InterPro" id="IPR003660">
    <property type="entry name" value="HAMP_dom"/>
</dbReference>
<dbReference type="Gene3D" id="1.10.287.130">
    <property type="match status" value="1"/>
</dbReference>
<comment type="caution">
    <text evidence="27">The sequence shown here is derived from an EMBL/GenBank/DDBJ whole genome shotgun (WGS) entry which is preliminary data.</text>
</comment>
<dbReference type="InterPro" id="IPR003661">
    <property type="entry name" value="HisK_dim/P_dom"/>
</dbReference>
<evidence type="ECO:0000256" key="12">
    <source>
        <dbReference type="ARBA" id="ARBA00022801"/>
    </source>
</evidence>
<evidence type="ECO:0000256" key="17">
    <source>
        <dbReference type="ARBA" id="ARBA00023012"/>
    </source>
</evidence>
<feature type="domain" description="Histidine kinase" evidence="25">
    <location>
        <begin position="122"/>
        <end position="334"/>
    </location>
</feature>
<feature type="transmembrane region" description="Helical" evidence="24">
    <location>
        <begin position="593"/>
        <end position="615"/>
    </location>
</feature>
<dbReference type="InterPro" id="IPR003594">
    <property type="entry name" value="HATPase_dom"/>
</dbReference>
<comment type="cofactor">
    <cofactor evidence="3">
        <name>Mg(2+)</name>
        <dbReference type="ChEBI" id="CHEBI:18420"/>
    </cofactor>
</comment>
<evidence type="ECO:0000256" key="8">
    <source>
        <dbReference type="ARBA" id="ARBA00022679"/>
    </source>
</evidence>
<dbReference type="SMART" id="SM00304">
    <property type="entry name" value="HAMP"/>
    <property type="match status" value="1"/>
</dbReference>
<dbReference type="Pfam" id="PF02518">
    <property type="entry name" value="HATPase_c"/>
    <property type="match status" value="1"/>
</dbReference>
<evidence type="ECO:0000256" key="4">
    <source>
        <dbReference type="ARBA" id="ARBA00004651"/>
    </source>
</evidence>
<keyword evidence="24" id="KW-0472">Membrane</keyword>
<dbReference type="GO" id="GO:0004721">
    <property type="term" value="F:phosphoprotein phosphatase activity"/>
    <property type="evidence" value="ECO:0007669"/>
    <property type="project" value="UniProtKB-KW"/>
</dbReference>
<feature type="transmembrane region" description="Helical" evidence="24">
    <location>
        <begin position="777"/>
        <end position="796"/>
    </location>
</feature>
<keyword evidence="6" id="KW-1003">Cell membrane</keyword>
<evidence type="ECO:0000256" key="16">
    <source>
        <dbReference type="ARBA" id="ARBA00022989"/>
    </source>
</evidence>
<dbReference type="EMBL" id="AVPK01000003">
    <property type="protein sequence ID" value="KGN38283.1"/>
    <property type="molecule type" value="Genomic_DNA"/>
</dbReference>
<evidence type="ECO:0000256" key="10">
    <source>
        <dbReference type="ARBA" id="ARBA00022741"/>
    </source>
</evidence>
<keyword evidence="20" id="KW-0464">Manganese</keyword>
<evidence type="ECO:0000256" key="5">
    <source>
        <dbReference type="ARBA" id="ARBA00012438"/>
    </source>
</evidence>
<feature type="transmembrane region" description="Helical" evidence="24">
    <location>
        <begin position="548"/>
        <end position="573"/>
    </location>
</feature>
<dbReference type="GO" id="GO:0005886">
    <property type="term" value="C:plasma membrane"/>
    <property type="evidence" value="ECO:0007669"/>
    <property type="project" value="UniProtKB-SubCell"/>
</dbReference>
<keyword evidence="11 27" id="KW-0418">Kinase</keyword>
<feature type="transmembrane region" description="Helical" evidence="24">
    <location>
        <begin position="681"/>
        <end position="700"/>
    </location>
</feature>
<dbReference type="SUPFAM" id="SSF55874">
    <property type="entry name" value="ATPase domain of HSP90 chaperone/DNA topoisomerase II/histidine kinase"/>
    <property type="match status" value="1"/>
</dbReference>
<keyword evidence="17" id="KW-0902">Two-component regulatory system</keyword>
<evidence type="ECO:0000256" key="14">
    <source>
        <dbReference type="ARBA" id="ARBA00022842"/>
    </source>
</evidence>